<keyword evidence="1" id="KW-0812">Transmembrane</keyword>
<keyword evidence="1" id="KW-0472">Membrane</keyword>
<dbReference type="Proteomes" id="UP000681594">
    <property type="component" value="Unassembled WGS sequence"/>
</dbReference>
<comment type="caution">
    <text evidence="2">The sequence shown here is derived from an EMBL/GenBank/DDBJ whole genome shotgun (WGS) entry which is preliminary data.</text>
</comment>
<evidence type="ECO:0000256" key="1">
    <source>
        <dbReference type="SAM" id="Phobius"/>
    </source>
</evidence>
<evidence type="ECO:0000313" key="2">
    <source>
        <dbReference type="EMBL" id="MBP0446725.1"/>
    </source>
</evidence>
<keyword evidence="1" id="KW-1133">Transmembrane helix</keyword>
<gene>
    <name evidence="2" type="ORF">J8J14_18275</name>
</gene>
<proteinExistence type="predicted"/>
<accession>A0ABS4AJQ7</accession>
<dbReference type="EMBL" id="JAGIZB010000020">
    <property type="protein sequence ID" value="MBP0446725.1"/>
    <property type="molecule type" value="Genomic_DNA"/>
</dbReference>
<protein>
    <submittedName>
        <fullName evidence="2">Uncharacterized protein</fullName>
    </submittedName>
</protein>
<sequence length="76" mass="7599">MSIFAGTSSAPDTLLQVPSARVPLAMVMAMPAFAGTTGATGSRPKAPSRYAPFALVLGVSSLLWVAIAASAAHLLG</sequence>
<organism evidence="2 3">
    <name type="scientific">Pararoseomonas baculiformis</name>
    <dbReference type="NCBI Taxonomy" id="2820812"/>
    <lineage>
        <taxon>Bacteria</taxon>
        <taxon>Pseudomonadati</taxon>
        <taxon>Pseudomonadota</taxon>
        <taxon>Alphaproteobacteria</taxon>
        <taxon>Acetobacterales</taxon>
        <taxon>Acetobacteraceae</taxon>
        <taxon>Pararoseomonas</taxon>
    </lineage>
</organism>
<dbReference type="RefSeq" id="WP_209380995.1">
    <property type="nucleotide sequence ID" value="NZ_JAGIZB010000020.1"/>
</dbReference>
<reference evidence="2 3" key="1">
    <citation type="submission" date="2021-03" db="EMBL/GenBank/DDBJ databases">
        <authorList>
            <person name="So Y."/>
        </authorList>
    </citation>
    <scope>NUCLEOTIDE SEQUENCE [LARGE SCALE GENOMIC DNA]</scope>
    <source>
        <strain evidence="2 3">SSH11</strain>
    </source>
</reference>
<evidence type="ECO:0000313" key="3">
    <source>
        <dbReference type="Proteomes" id="UP000681594"/>
    </source>
</evidence>
<name>A0ABS4AJQ7_9PROT</name>
<feature type="transmembrane region" description="Helical" evidence="1">
    <location>
        <begin position="53"/>
        <end position="75"/>
    </location>
</feature>
<keyword evidence="3" id="KW-1185">Reference proteome</keyword>